<feature type="compositionally biased region" description="Basic and acidic residues" evidence="1">
    <location>
        <begin position="8"/>
        <end position="22"/>
    </location>
</feature>
<feature type="region of interest" description="Disordered" evidence="1">
    <location>
        <begin position="1"/>
        <end position="24"/>
    </location>
</feature>
<dbReference type="InterPro" id="IPR018911">
    <property type="entry name" value="Gmad2_Ig-like_dom"/>
</dbReference>
<evidence type="ECO:0000313" key="4">
    <source>
        <dbReference type="Proteomes" id="UP001501676"/>
    </source>
</evidence>
<organism evidence="3 4">
    <name type="scientific">Cryptosporangium minutisporangium</name>
    <dbReference type="NCBI Taxonomy" id="113569"/>
    <lineage>
        <taxon>Bacteria</taxon>
        <taxon>Bacillati</taxon>
        <taxon>Actinomycetota</taxon>
        <taxon>Actinomycetes</taxon>
        <taxon>Cryptosporangiales</taxon>
        <taxon>Cryptosporangiaceae</taxon>
        <taxon>Cryptosporangium</taxon>
    </lineage>
</organism>
<sequence>MLDLAPGRLEHVGRKRGEQMRRHDIRHRRAAAALGALALLTTAACSGDDGDSAAAPTASAKSSPTTVTTTAASPVSTPALDAGPITLSTPGEGATVDRSFLVRGSGVAFEGTVLWKLSDAGGGEAISGYATAGTTTKQPFQFTVEAPDAGEYTLTVYRESAVDGAQTDAVSRTITVR</sequence>
<feature type="domain" description="Bacterial spore germination immunoglobulin-like" evidence="2">
    <location>
        <begin position="85"/>
        <end position="165"/>
    </location>
</feature>
<dbReference type="Proteomes" id="UP001501676">
    <property type="component" value="Unassembled WGS sequence"/>
</dbReference>
<gene>
    <name evidence="3" type="ORF">GCM10020369_19400</name>
</gene>
<reference evidence="4" key="1">
    <citation type="journal article" date="2019" name="Int. J. Syst. Evol. Microbiol.">
        <title>The Global Catalogue of Microorganisms (GCM) 10K type strain sequencing project: providing services to taxonomists for standard genome sequencing and annotation.</title>
        <authorList>
            <consortium name="The Broad Institute Genomics Platform"/>
            <consortium name="The Broad Institute Genome Sequencing Center for Infectious Disease"/>
            <person name="Wu L."/>
            <person name="Ma J."/>
        </authorList>
    </citation>
    <scope>NUCLEOTIDE SEQUENCE [LARGE SCALE GENOMIC DNA]</scope>
    <source>
        <strain evidence="4">JCM 9458</strain>
    </source>
</reference>
<proteinExistence type="predicted"/>
<keyword evidence="4" id="KW-1185">Reference proteome</keyword>
<protein>
    <recommendedName>
        <fullName evidence="2">Bacterial spore germination immunoglobulin-like domain-containing protein</fullName>
    </recommendedName>
</protein>
<dbReference type="Pfam" id="PF10648">
    <property type="entry name" value="Gmad2"/>
    <property type="match status" value="1"/>
</dbReference>
<comment type="caution">
    <text evidence="3">The sequence shown here is derived from an EMBL/GenBank/DDBJ whole genome shotgun (WGS) entry which is preliminary data.</text>
</comment>
<dbReference type="EMBL" id="BAAAYN010000012">
    <property type="protein sequence ID" value="GAA3385529.1"/>
    <property type="molecule type" value="Genomic_DNA"/>
</dbReference>
<evidence type="ECO:0000256" key="1">
    <source>
        <dbReference type="SAM" id="MobiDB-lite"/>
    </source>
</evidence>
<evidence type="ECO:0000259" key="2">
    <source>
        <dbReference type="Pfam" id="PF10648"/>
    </source>
</evidence>
<evidence type="ECO:0000313" key="3">
    <source>
        <dbReference type="EMBL" id="GAA3385529.1"/>
    </source>
</evidence>
<name>A0ABP6SU02_9ACTN</name>
<accession>A0ABP6SU02</accession>
<feature type="compositionally biased region" description="Low complexity" evidence="1">
    <location>
        <begin position="52"/>
        <end position="79"/>
    </location>
</feature>
<feature type="region of interest" description="Disordered" evidence="1">
    <location>
        <begin position="48"/>
        <end position="90"/>
    </location>
</feature>